<organism evidence="1">
    <name type="scientific">bioreactor metagenome</name>
    <dbReference type="NCBI Taxonomy" id="1076179"/>
    <lineage>
        <taxon>unclassified sequences</taxon>
        <taxon>metagenomes</taxon>
        <taxon>ecological metagenomes</taxon>
    </lineage>
</organism>
<reference evidence="1" key="1">
    <citation type="submission" date="2019-08" db="EMBL/GenBank/DDBJ databases">
        <authorList>
            <person name="Kucharzyk K."/>
            <person name="Murdoch R.W."/>
            <person name="Higgins S."/>
            <person name="Loffler F."/>
        </authorList>
    </citation>
    <scope>NUCLEOTIDE SEQUENCE</scope>
</reference>
<proteinExistence type="predicted"/>
<dbReference type="EMBL" id="VSSQ01055060">
    <property type="protein sequence ID" value="MPN08962.1"/>
    <property type="molecule type" value="Genomic_DNA"/>
</dbReference>
<name>A0A645F601_9ZZZZ</name>
<gene>
    <name evidence="1" type="ORF">SDC9_156250</name>
</gene>
<dbReference type="AlphaFoldDB" id="A0A645F601"/>
<protein>
    <submittedName>
        <fullName evidence="1">Uncharacterized protein</fullName>
    </submittedName>
</protein>
<accession>A0A645F601</accession>
<sequence>MGGRNGCFFVLFGDSVYLTHEQENDKGYDEEIDHVVQKETVVQGGGTGRLGICQGGIRLAVQTDVQVGEIHLSQHQTDGRHDHIIDQGADDLTKGRTDDDTDGQVHHIAAHGEISKLF</sequence>
<comment type="caution">
    <text evidence="1">The sequence shown here is derived from an EMBL/GenBank/DDBJ whole genome shotgun (WGS) entry which is preliminary data.</text>
</comment>
<evidence type="ECO:0000313" key="1">
    <source>
        <dbReference type="EMBL" id="MPN08962.1"/>
    </source>
</evidence>